<sequence>MGSKISVLRVSQGGDLLPGTPSKDIKQEATEASQNRYSKATFRSIPGLLHGAGYTKPRWGSLTILLICLYVLGTYWNLDQEPLQASSAATTIARIPEPLLAPNKQGESVAPSHSYDETRLELELKALAEEFRRITGHFPTPLFPLPRLSPPQLKRYAHLRQVSTEKDRGKIMLVASLKDVQELLYDLLRSISVLTSFLGPKRLSISIIEGPSSDETAHILEEVLWPCLIRFGVDSDDIHLDLHMEEVDWSRRNRIEQLADLRNQALSPVWEDHGLNFDGLPVNSSITGRTAGKGVEVIVFFNDVYFNAGQILELIHQHVKSGADTAPPAIMTNAMDYRAGNVGEETFFYDVWVARTAETGDLFRDFPHEGDGQLLFRGHEQLIEKYDKLQPFAAYCAWNGIAVIDPKVFLPPYNIRFRRSNQTLGECAASECSLFCKDLWSSGLGRIQVIPSVRVSAKLYSALRQTPLEVAYDMDLATRTLMETEDAQASNGWHEGVPPSDLDTGVKWPERPPPWVKCYP</sequence>
<dbReference type="GeneID" id="33558327"/>
<dbReference type="Proteomes" id="UP000193218">
    <property type="component" value="Unassembled WGS sequence"/>
</dbReference>
<keyword evidence="2" id="KW-0808">Transferase</keyword>
<feature type="region of interest" description="Disordered" evidence="1">
    <location>
        <begin position="487"/>
        <end position="509"/>
    </location>
</feature>
<dbReference type="PANTHER" id="PTHR34144:SF5">
    <property type="entry name" value="ALPHA-1,3-MANNOSYLTRANSFERASE CMT1"/>
    <property type="match status" value="1"/>
</dbReference>
<proteinExistence type="predicted"/>
<reference evidence="2 3" key="1">
    <citation type="submission" date="2017-03" db="EMBL/GenBank/DDBJ databases">
        <title>Widespread Adenine N6-methylation of Active Genes in Fungi.</title>
        <authorList>
            <consortium name="DOE Joint Genome Institute"/>
            <person name="Mondo S.J."/>
            <person name="Dannebaum R.O."/>
            <person name="Kuo R.C."/>
            <person name="Louie K.B."/>
            <person name="Bewick A.J."/>
            <person name="Labutti K."/>
            <person name="Haridas S."/>
            <person name="Kuo A."/>
            <person name="Salamov A."/>
            <person name="Ahrendt S.R."/>
            <person name="Lau R."/>
            <person name="Bowen B.P."/>
            <person name="Lipzen A."/>
            <person name="Sullivan W."/>
            <person name="Andreopoulos W.B."/>
            <person name="Clum A."/>
            <person name="Lindquist E."/>
            <person name="Daum C."/>
            <person name="Northen T.R."/>
            <person name="Ramamoorthy G."/>
            <person name="Schmitz R.J."/>
            <person name="Gryganskyi A."/>
            <person name="Culley D."/>
            <person name="Magnuson J."/>
            <person name="James T.Y."/>
            <person name="O'Malley M.A."/>
            <person name="Stajich J.E."/>
            <person name="Spatafora J.W."/>
            <person name="Visel A."/>
            <person name="Grigoriev I.V."/>
        </authorList>
    </citation>
    <scope>NUCLEOTIDE SEQUENCE [LARGE SCALE GENOMIC DNA]</scope>
    <source>
        <strain evidence="2 3">NRRL Y-17943</strain>
    </source>
</reference>
<dbReference type="OrthoDB" id="262547at2759"/>
<dbReference type="RefSeq" id="XP_021869527.1">
    <property type="nucleotide sequence ID" value="XM_022016518.1"/>
</dbReference>
<dbReference type="AlphaFoldDB" id="A0A1Y1UCR5"/>
<keyword evidence="2" id="KW-0328">Glycosyltransferase</keyword>
<dbReference type="GO" id="GO:0016757">
    <property type="term" value="F:glycosyltransferase activity"/>
    <property type="evidence" value="ECO:0007669"/>
    <property type="project" value="UniProtKB-KW"/>
</dbReference>
<dbReference type="PANTHER" id="PTHR34144">
    <property type="entry name" value="CHROMOSOME 8, WHOLE GENOME SHOTGUN SEQUENCE"/>
    <property type="match status" value="1"/>
</dbReference>
<protein>
    <submittedName>
        <fullName evidence="2">Cryptococcal mannosyltransferase 1-domain-containing protein</fullName>
    </submittedName>
</protein>
<dbReference type="Pfam" id="PF11735">
    <property type="entry name" value="CAP59_mtransfer"/>
    <property type="match status" value="1"/>
</dbReference>
<evidence type="ECO:0000313" key="2">
    <source>
        <dbReference type="EMBL" id="ORX35337.1"/>
    </source>
</evidence>
<name>A0A1Y1UCR5_9TREE</name>
<comment type="caution">
    <text evidence="2">The sequence shown here is derived from an EMBL/GenBank/DDBJ whole genome shotgun (WGS) entry which is preliminary data.</text>
</comment>
<dbReference type="EMBL" id="NBSH01000011">
    <property type="protein sequence ID" value="ORX35337.1"/>
    <property type="molecule type" value="Genomic_DNA"/>
</dbReference>
<keyword evidence="3" id="KW-1185">Reference proteome</keyword>
<accession>A0A1Y1UCR5</accession>
<dbReference type="InterPro" id="IPR021047">
    <property type="entry name" value="Mannosyltransferase_CMT1"/>
</dbReference>
<organism evidence="2 3">
    <name type="scientific">Kockovaella imperatae</name>
    <dbReference type="NCBI Taxonomy" id="4999"/>
    <lineage>
        <taxon>Eukaryota</taxon>
        <taxon>Fungi</taxon>
        <taxon>Dikarya</taxon>
        <taxon>Basidiomycota</taxon>
        <taxon>Agaricomycotina</taxon>
        <taxon>Tremellomycetes</taxon>
        <taxon>Tremellales</taxon>
        <taxon>Cuniculitremaceae</taxon>
        <taxon>Kockovaella</taxon>
    </lineage>
</organism>
<gene>
    <name evidence="2" type="ORF">BD324DRAFT_632453</name>
</gene>
<evidence type="ECO:0000256" key="1">
    <source>
        <dbReference type="SAM" id="MobiDB-lite"/>
    </source>
</evidence>
<evidence type="ECO:0000313" key="3">
    <source>
        <dbReference type="Proteomes" id="UP000193218"/>
    </source>
</evidence>
<dbReference type="InParanoid" id="A0A1Y1UCR5"/>